<feature type="compositionally biased region" description="Basic and acidic residues" evidence="6">
    <location>
        <begin position="249"/>
        <end position="259"/>
    </location>
</feature>
<keyword evidence="4" id="KW-0788">Thiol protease</keyword>
<feature type="region of interest" description="Disordered" evidence="6">
    <location>
        <begin position="507"/>
        <end position="540"/>
    </location>
</feature>
<accession>A0A4U0UGV0</accession>
<evidence type="ECO:0000256" key="2">
    <source>
        <dbReference type="ARBA" id="ARBA00022670"/>
    </source>
</evidence>
<dbReference type="GO" id="GO:0006508">
    <property type="term" value="P:proteolysis"/>
    <property type="evidence" value="ECO:0007669"/>
    <property type="project" value="UniProtKB-KW"/>
</dbReference>
<evidence type="ECO:0000259" key="7">
    <source>
        <dbReference type="PROSITE" id="PS50600"/>
    </source>
</evidence>
<dbReference type="InterPro" id="IPR003653">
    <property type="entry name" value="Peptidase_C48_C"/>
</dbReference>
<proteinExistence type="inferred from homology"/>
<dbReference type="Gene3D" id="3.40.395.10">
    <property type="entry name" value="Adenoviral Proteinase, Chain A"/>
    <property type="match status" value="1"/>
</dbReference>
<keyword evidence="9" id="KW-1185">Reference proteome</keyword>
<reference evidence="8 9" key="1">
    <citation type="submission" date="2017-03" db="EMBL/GenBank/DDBJ databases">
        <title>Genomes of endolithic fungi from Antarctica.</title>
        <authorList>
            <person name="Coleine C."/>
            <person name="Masonjones S."/>
            <person name="Stajich J.E."/>
        </authorList>
    </citation>
    <scope>NUCLEOTIDE SEQUENCE [LARGE SCALE GENOMIC DNA]</scope>
    <source>
        <strain evidence="8 9">CCFEE 6315</strain>
    </source>
</reference>
<evidence type="ECO:0000313" key="9">
    <source>
        <dbReference type="Proteomes" id="UP000308549"/>
    </source>
</evidence>
<feature type="compositionally biased region" description="Polar residues" evidence="6">
    <location>
        <begin position="28"/>
        <end position="40"/>
    </location>
</feature>
<dbReference type="GO" id="GO:0016929">
    <property type="term" value="F:deSUMOylase activity"/>
    <property type="evidence" value="ECO:0007669"/>
    <property type="project" value="TreeGrafter"/>
</dbReference>
<dbReference type="Pfam" id="PF02902">
    <property type="entry name" value="Peptidase_C48"/>
    <property type="match status" value="1"/>
</dbReference>
<feature type="region of interest" description="Disordered" evidence="6">
    <location>
        <begin position="1"/>
        <end position="91"/>
    </location>
</feature>
<dbReference type="PANTHER" id="PTHR12606:SF141">
    <property type="entry name" value="GH15225P-RELATED"/>
    <property type="match status" value="1"/>
</dbReference>
<protein>
    <recommendedName>
        <fullName evidence="7">Ubiquitin-like protease family profile domain-containing protein</fullName>
    </recommendedName>
</protein>
<feature type="coiled-coil region" evidence="5">
    <location>
        <begin position="429"/>
        <end position="456"/>
    </location>
</feature>
<feature type="region of interest" description="Disordered" evidence="6">
    <location>
        <begin position="326"/>
        <end position="390"/>
    </location>
</feature>
<evidence type="ECO:0000256" key="6">
    <source>
        <dbReference type="SAM" id="MobiDB-lite"/>
    </source>
</evidence>
<keyword evidence="3" id="KW-0378">Hydrolase</keyword>
<name>A0A4U0UGV0_9PEZI</name>
<dbReference type="EMBL" id="NAJL01000002">
    <property type="protein sequence ID" value="TKA33735.1"/>
    <property type="molecule type" value="Genomic_DNA"/>
</dbReference>
<feature type="region of interest" description="Disordered" evidence="6">
    <location>
        <begin position="234"/>
        <end position="259"/>
    </location>
</feature>
<evidence type="ECO:0000256" key="3">
    <source>
        <dbReference type="ARBA" id="ARBA00022801"/>
    </source>
</evidence>
<evidence type="ECO:0000313" key="8">
    <source>
        <dbReference type="EMBL" id="TKA33735.1"/>
    </source>
</evidence>
<feature type="compositionally biased region" description="Basic and acidic residues" evidence="6">
    <location>
        <begin position="338"/>
        <end position="347"/>
    </location>
</feature>
<feature type="domain" description="Ubiquitin-like protease family profile" evidence="7">
    <location>
        <begin position="626"/>
        <end position="807"/>
    </location>
</feature>
<organism evidence="8 9">
    <name type="scientific">Salinomyces thailandicus</name>
    <dbReference type="NCBI Taxonomy" id="706561"/>
    <lineage>
        <taxon>Eukaryota</taxon>
        <taxon>Fungi</taxon>
        <taxon>Dikarya</taxon>
        <taxon>Ascomycota</taxon>
        <taxon>Pezizomycotina</taxon>
        <taxon>Dothideomycetes</taxon>
        <taxon>Dothideomycetidae</taxon>
        <taxon>Mycosphaerellales</taxon>
        <taxon>Teratosphaeriaceae</taxon>
        <taxon>Salinomyces</taxon>
    </lineage>
</organism>
<evidence type="ECO:0000256" key="5">
    <source>
        <dbReference type="SAM" id="Coils"/>
    </source>
</evidence>
<feature type="region of interest" description="Disordered" evidence="6">
    <location>
        <begin position="152"/>
        <end position="172"/>
    </location>
</feature>
<dbReference type="GO" id="GO:0016926">
    <property type="term" value="P:protein desumoylation"/>
    <property type="evidence" value="ECO:0007669"/>
    <property type="project" value="TreeGrafter"/>
</dbReference>
<sequence>MDSSSMDIDSSEYQRDIQRMNETGAVAVNQSGRPTEVNESTPPPWNAIDFSHPSYYNNPQPAYPRRKITRPTGEDQKPNPIYPVRKPLNPASIEREKKRKLAADADEPDVSLASGTPLSLMARKAAFASRRSPNATRGYPRVQNGVVVHGRTSPANPTAPAGPPRHNPYDRPDLGTIPRLVYTCVGTTRALFAALWDILRGNNEIPDVAGTQVFAQETRDRAKRRAVEIMPGTFPAEAPQLPTPPDSRPVSRQEDDGAERVAAAAAAVAAEAAERERQVRIAAEEQAAAAARRAEEEQAELRRRRAVAPNPAPVASRLLVRDKITGEMRPPRTYPELGWKRGEDGRWRSPTPPRRSPAARRTVTLPDSARPNSKKAKEKERERETAEIDGLCRRARGLSIPTPETTEMMEDLLLRYRLSRACTKKEIDIVVTRAEKERHERELKDAADKKARIEARSACEAEEEKQYWEEIFAKERYARKKAADKEAALKAAEKEIAAKKAAEKAEQEKAAREAVEKEEAAKKAAEEEEAAKKAEQEKAARKALEEAEAAKKAADEAKAIAEEEARQAIEAGLKAEAEAKAEATRKAADRAAPLIRTLTPEWAERVDSALATKDAKKTLAKAVDGVELSRYDFGRLAPTGEVADGTGPAGWLNDNTVNAFFTSIVAAKKEETGYVKGPNNTPAIEAFNSAWYTSVTARGTIQAIKTWSRRKGIQGEKLLKAEKIFFPVNTGGHWSLLIISPQTKEIEYLDSMNHNGTAVTKLAREWLEMELGSKYDMGEWKVVTGKSGWQTNGSDCGVFACLNGLAAAKSRPFRDVEAGRMKDGRRMIAAILINGGLTGDFKL</sequence>
<dbReference type="OrthoDB" id="1939479at2759"/>
<evidence type="ECO:0000256" key="4">
    <source>
        <dbReference type="ARBA" id="ARBA00022807"/>
    </source>
</evidence>
<dbReference type="PROSITE" id="PS50600">
    <property type="entry name" value="ULP_PROTEASE"/>
    <property type="match status" value="1"/>
</dbReference>
<dbReference type="PANTHER" id="PTHR12606">
    <property type="entry name" value="SENTRIN/SUMO-SPECIFIC PROTEASE"/>
    <property type="match status" value="1"/>
</dbReference>
<keyword evidence="2" id="KW-0645">Protease</keyword>
<dbReference type="AlphaFoldDB" id="A0A4U0UGV0"/>
<evidence type="ECO:0000256" key="1">
    <source>
        <dbReference type="ARBA" id="ARBA00005234"/>
    </source>
</evidence>
<feature type="compositionally biased region" description="Basic and acidic residues" evidence="6">
    <location>
        <begin position="375"/>
        <end position="390"/>
    </location>
</feature>
<comment type="caution">
    <text evidence="8">The sequence shown here is derived from an EMBL/GenBank/DDBJ whole genome shotgun (WGS) entry which is preliminary data.</text>
</comment>
<comment type="similarity">
    <text evidence="1">Belongs to the peptidase C48 family.</text>
</comment>
<gene>
    <name evidence="8" type="ORF">B0A50_00571</name>
</gene>
<dbReference type="InterPro" id="IPR038765">
    <property type="entry name" value="Papain-like_cys_pep_sf"/>
</dbReference>
<dbReference type="GO" id="GO:0005634">
    <property type="term" value="C:nucleus"/>
    <property type="evidence" value="ECO:0007669"/>
    <property type="project" value="TreeGrafter"/>
</dbReference>
<dbReference type="SUPFAM" id="SSF54001">
    <property type="entry name" value="Cysteine proteinases"/>
    <property type="match status" value="1"/>
</dbReference>
<keyword evidence="5" id="KW-0175">Coiled coil</keyword>
<dbReference type="Proteomes" id="UP000308549">
    <property type="component" value="Unassembled WGS sequence"/>
</dbReference>